<dbReference type="EMBL" id="JAGTXB010000020">
    <property type="protein sequence ID" value="MBS0031213.1"/>
    <property type="molecule type" value="Genomic_DNA"/>
</dbReference>
<dbReference type="InterPro" id="IPR012373">
    <property type="entry name" value="Ferrdict_sens_TM"/>
</dbReference>
<evidence type="ECO:0000256" key="1">
    <source>
        <dbReference type="SAM" id="Phobius"/>
    </source>
</evidence>
<name>A0ABS5J832_9BACT</name>
<dbReference type="Pfam" id="PF16344">
    <property type="entry name" value="FecR_C"/>
    <property type="match status" value="1"/>
</dbReference>
<accession>A0ABS5J832</accession>
<dbReference type="InterPro" id="IPR006860">
    <property type="entry name" value="FecR"/>
</dbReference>
<dbReference type="Proteomes" id="UP000676386">
    <property type="component" value="Unassembled WGS sequence"/>
</dbReference>
<dbReference type="PANTHER" id="PTHR30273">
    <property type="entry name" value="PERIPLASMIC SIGNAL SENSOR AND SIGMA FACTOR ACTIVATOR FECR-RELATED"/>
    <property type="match status" value="1"/>
</dbReference>
<sequence>MHRITELLDKHVQNNLTPAEEQELMQYVKSEEFDEIFKQQISAYWQTGEGDMPLPGDRQTALLDKILFSESSTSRLLEKTTTASKKRKKTIVFISVLLLLTGAAFFYGKQSATAPQQVAAVVPQKDIAPGKTGAILTLGDGSTIVLDSARQGAVAKQSGTRIVKTAGGALTYDVTEHAATSEVTWNTIATPRGAQYQVVLPDGTQVWLNTASTLKYPVAFRKGDRRVILTGEAYFEVNSNEQAPFKVAVNAHGSDGEVTVLGTRFNIMAYEDEAAVKTTLLEGAVLVSRSGNSKKLIAGQQAIFPPESAAAIVVENTDTEIAVAWKKGFFRFDQRQLPAIMRQIARWYDVDIAYEGKIPDIVFGGGIDKNLPLSRILSALGKYGVRFETDGRRITVLDPRSTESK</sequence>
<dbReference type="InterPro" id="IPR032508">
    <property type="entry name" value="FecR_C"/>
</dbReference>
<keyword evidence="1" id="KW-0472">Membrane</keyword>
<feature type="transmembrane region" description="Helical" evidence="1">
    <location>
        <begin position="90"/>
        <end position="108"/>
    </location>
</feature>
<dbReference type="Pfam" id="PF04773">
    <property type="entry name" value="FecR"/>
    <property type="match status" value="1"/>
</dbReference>
<comment type="caution">
    <text evidence="4">The sequence shown here is derived from an EMBL/GenBank/DDBJ whole genome shotgun (WGS) entry which is preliminary data.</text>
</comment>
<protein>
    <submittedName>
        <fullName evidence="4">FecR domain-containing protein</fullName>
    </submittedName>
</protein>
<dbReference type="Gene3D" id="3.55.50.30">
    <property type="match status" value="1"/>
</dbReference>
<dbReference type="RefSeq" id="WP_211976350.1">
    <property type="nucleotide sequence ID" value="NZ_CBFHAM010000134.1"/>
</dbReference>
<evidence type="ECO:0000313" key="4">
    <source>
        <dbReference type="EMBL" id="MBS0031213.1"/>
    </source>
</evidence>
<evidence type="ECO:0000259" key="2">
    <source>
        <dbReference type="Pfam" id="PF04773"/>
    </source>
</evidence>
<keyword evidence="1" id="KW-1133">Transmembrane helix</keyword>
<keyword evidence="5" id="KW-1185">Reference proteome</keyword>
<feature type="domain" description="FecR protein" evidence="2">
    <location>
        <begin position="187"/>
        <end position="285"/>
    </location>
</feature>
<gene>
    <name evidence="4" type="ORF">KE626_28045</name>
</gene>
<dbReference type="Gene3D" id="2.60.120.1440">
    <property type="match status" value="1"/>
</dbReference>
<organism evidence="4 5">
    <name type="scientific">Chitinophaga hostae</name>
    <dbReference type="NCBI Taxonomy" id="2831022"/>
    <lineage>
        <taxon>Bacteria</taxon>
        <taxon>Pseudomonadati</taxon>
        <taxon>Bacteroidota</taxon>
        <taxon>Chitinophagia</taxon>
        <taxon>Chitinophagales</taxon>
        <taxon>Chitinophagaceae</taxon>
        <taxon>Chitinophaga</taxon>
    </lineage>
</organism>
<feature type="domain" description="Protein FecR C-terminal" evidence="3">
    <location>
        <begin position="330"/>
        <end position="396"/>
    </location>
</feature>
<dbReference type="PANTHER" id="PTHR30273:SF2">
    <property type="entry name" value="PROTEIN FECR"/>
    <property type="match status" value="1"/>
</dbReference>
<evidence type="ECO:0000259" key="3">
    <source>
        <dbReference type="Pfam" id="PF16344"/>
    </source>
</evidence>
<reference evidence="4 5" key="1">
    <citation type="submission" date="2021-04" db="EMBL/GenBank/DDBJ databases">
        <title>Chitinophaga sp. nov., isolated from the rhizosphere soil.</title>
        <authorList>
            <person name="He S."/>
        </authorList>
    </citation>
    <scope>NUCLEOTIDE SEQUENCE [LARGE SCALE GENOMIC DNA]</scope>
    <source>
        <strain evidence="4 5">2R12</strain>
    </source>
</reference>
<proteinExistence type="predicted"/>
<evidence type="ECO:0000313" key="5">
    <source>
        <dbReference type="Proteomes" id="UP000676386"/>
    </source>
</evidence>
<keyword evidence="1" id="KW-0812">Transmembrane</keyword>